<evidence type="ECO:0000259" key="2">
    <source>
        <dbReference type="Pfam" id="PF14129"/>
    </source>
</evidence>
<gene>
    <name evidence="3" type="ORF">SAMN05660909_03173</name>
</gene>
<reference evidence="4" key="1">
    <citation type="submission" date="2016-10" db="EMBL/GenBank/DDBJ databases">
        <authorList>
            <person name="Varghese N."/>
            <person name="Submissions S."/>
        </authorList>
    </citation>
    <scope>NUCLEOTIDE SEQUENCE [LARGE SCALE GENOMIC DNA]</scope>
    <source>
        <strain evidence="4">DSM 23920</strain>
    </source>
</reference>
<dbReference type="EMBL" id="FNRL01000014">
    <property type="protein sequence ID" value="SEA73398.1"/>
    <property type="molecule type" value="Genomic_DNA"/>
</dbReference>
<evidence type="ECO:0000313" key="4">
    <source>
        <dbReference type="Proteomes" id="UP000199656"/>
    </source>
</evidence>
<protein>
    <recommendedName>
        <fullName evidence="2">DUF4296 domain-containing protein</fullName>
    </recommendedName>
</protein>
<name>A0A1H4DLJ0_9BACT</name>
<dbReference type="Proteomes" id="UP000199656">
    <property type="component" value="Unassembled WGS sequence"/>
</dbReference>
<dbReference type="InterPro" id="IPR025381">
    <property type="entry name" value="DUF4296"/>
</dbReference>
<dbReference type="AlphaFoldDB" id="A0A1H4DLJ0"/>
<feature type="domain" description="DUF4296" evidence="2">
    <location>
        <begin position="27"/>
        <end position="118"/>
    </location>
</feature>
<dbReference type="OrthoDB" id="655149at2"/>
<keyword evidence="1" id="KW-0732">Signal</keyword>
<sequence length="163" mass="18845">MKNILKYAIVALAGVLLFACGDGENVPKKYMSKEEMSAILRDMSIADSYGNEQIMNNFHIINDSLRQNTQKVYYKQVLDLHKVTVPQFMESYQYYEAHPNRLKEVLQMVQADLEARKQRLGDPVDENAPVRFRLRNIFPNADSVMLLPKSDTVIPFVKRHPNI</sequence>
<organism evidence="3 4">
    <name type="scientific">Chitinophaga terrae</name>
    <name type="common">ex Kim and Jung 2007</name>
    <dbReference type="NCBI Taxonomy" id="408074"/>
    <lineage>
        <taxon>Bacteria</taxon>
        <taxon>Pseudomonadati</taxon>
        <taxon>Bacteroidota</taxon>
        <taxon>Chitinophagia</taxon>
        <taxon>Chitinophagales</taxon>
        <taxon>Chitinophagaceae</taxon>
        <taxon>Chitinophaga</taxon>
    </lineage>
</organism>
<dbReference type="STRING" id="408074.SAMN05660909_03173"/>
<dbReference type="RefSeq" id="WP_089762920.1">
    <property type="nucleotide sequence ID" value="NZ_BKAT01000023.1"/>
</dbReference>
<evidence type="ECO:0000313" key="3">
    <source>
        <dbReference type="EMBL" id="SEA73398.1"/>
    </source>
</evidence>
<evidence type="ECO:0000256" key="1">
    <source>
        <dbReference type="SAM" id="SignalP"/>
    </source>
</evidence>
<accession>A0A1H4DLJ0</accession>
<proteinExistence type="predicted"/>
<feature type="signal peptide" evidence="1">
    <location>
        <begin position="1"/>
        <end position="21"/>
    </location>
</feature>
<dbReference type="PROSITE" id="PS51257">
    <property type="entry name" value="PROKAR_LIPOPROTEIN"/>
    <property type="match status" value="1"/>
</dbReference>
<keyword evidence="4" id="KW-1185">Reference proteome</keyword>
<dbReference type="Pfam" id="PF14129">
    <property type="entry name" value="DUF4296"/>
    <property type="match status" value="1"/>
</dbReference>
<feature type="chain" id="PRO_5011793993" description="DUF4296 domain-containing protein" evidence="1">
    <location>
        <begin position="22"/>
        <end position="163"/>
    </location>
</feature>